<dbReference type="PANTHER" id="PTHR36151">
    <property type="entry name" value="BLR2777 PROTEIN"/>
    <property type="match status" value="1"/>
</dbReference>
<evidence type="ECO:0000256" key="1">
    <source>
        <dbReference type="SAM" id="MobiDB-lite"/>
    </source>
</evidence>
<keyword evidence="4" id="KW-1185">Reference proteome</keyword>
<dbReference type="Proteomes" id="UP001612915">
    <property type="component" value="Unassembled WGS sequence"/>
</dbReference>
<dbReference type="GO" id="GO:0016491">
    <property type="term" value="F:oxidoreductase activity"/>
    <property type="evidence" value="ECO:0007669"/>
    <property type="project" value="UniProtKB-KW"/>
</dbReference>
<evidence type="ECO:0000313" key="3">
    <source>
        <dbReference type="EMBL" id="MFI7588448.1"/>
    </source>
</evidence>
<evidence type="ECO:0000313" key="4">
    <source>
        <dbReference type="Proteomes" id="UP001612915"/>
    </source>
</evidence>
<dbReference type="RefSeq" id="WP_398282107.1">
    <property type="nucleotide sequence ID" value="NZ_JBITLV010000005.1"/>
</dbReference>
<dbReference type="EMBL" id="JBITLV010000005">
    <property type="protein sequence ID" value="MFI7588448.1"/>
    <property type="molecule type" value="Genomic_DNA"/>
</dbReference>
<comment type="caution">
    <text evidence="3">The sequence shown here is derived from an EMBL/GenBank/DDBJ whole genome shotgun (WGS) entry which is preliminary data.</text>
</comment>
<name>A0ABW8APZ6_9ACTN</name>
<dbReference type="PANTHER" id="PTHR36151:SF3">
    <property type="entry name" value="ER-BOUND OXYGENASE MPAB_MPAB'_RUBBER OXYGENASE CATALYTIC DOMAIN-CONTAINING PROTEIN"/>
    <property type="match status" value="1"/>
</dbReference>
<dbReference type="Pfam" id="PF09995">
    <property type="entry name" value="MPAB_Lcp_cat"/>
    <property type="match status" value="1"/>
</dbReference>
<sequence length="276" mass="29855">MTPSHGGAAGEVRPAPGDLAGTTARDGLFGPGSVTWRVHSDPTYPLAVLRALMMQVLHVPAMSVVFATARRLDDPWERLHHSVQVLGTMTFGDAAEAAIMGARERSVRMQVTGSLPDGRHFRGDDVDVLRWLHACQVDSALEVTARCGLELSDASCNQYLREQARAAAVTGLEPEEVPRSRAELLRALKADRSQLRVTREAREFMQEIVSPALPAAMLAAQRNRPSWAPIAGLVFPTLPHWARSLYGPPPEGSPAALSPSAATIALHTLRDSLRTL</sequence>
<keyword evidence="3" id="KW-0560">Oxidoreductase</keyword>
<organism evidence="3 4">
    <name type="scientific">Spongisporangium articulatum</name>
    <dbReference type="NCBI Taxonomy" id="3362603"/>
    <lineage>
        <taxon>Bacteria</taxon>
        <taxon>Bacillati</taxon>
        <taxon>Actinomycetota</taxon>
        <taxon>Actinomycetes</taxon>
        <taxon>Kineosporiales</taxon>
        <taxon>Kineosporiaceae</taxon>
        <taxon>Spongisporangium</taxon>
    </lineage>
</organism>
<gene>
    <name evidence="3" type="ORF">ACIB24_15365</name>
</gene>
<reference evidence="3 4" key="1">
    <citation type="submission" date="2024-10" db="EMBL/GenBank/DDBJ databases">
        <title>The Natural Products Discovery Center: Release of the First 8490 Sequenced Strains for Exploring Actinobacteria Biosynthetic Diversity.</title>
        <authorList>
            <person name="Kalkreuter E."/>
            <person name="Kautsar S.A."/>
            <person name="Yang D."/>
            <person name="Bader C.D."/>
            <person name="Teijaro C.N."/>
            <person name="Fluegel L."/>
            <person name="Davis C.M."/>
            <person name="Simpson J.R."/>
            <person name="Lauterbach L."/>
            <person name="Steele A.D."/>
            <person name="Gui C."/>
            <person name="Meng S."/>
            <person name="Li G."/>
            <person name="Viehrig K."/>
            <person name="Ye F."/>
            <person name="Su P."/>
            <person name="Kiefer A.F."/>
            <person name="Nichols A."/>
            <person name="Cepeda A.J."/>
            <person name="Yan W."/>
            <person name="Fan B."/>
            <person name="Jiang Y."/>
            <person name="Adhikari A."/>
            <person name="Zheng C.-J."/>
            <person name="Schuster L."/>
            <person name="Cowan T.M."/>
            <person name="Smanski M.J."/>
            <person name="Chevrette M.G."/>
            <person name="De Carvalho L.P.S."/>
            <person name="Shen B."/>
        </authorList>
    </citation>
    <scope>NUCLEOTIDE SEQUENCE [LARGE SCALE GENOMIC DNA]</scope>
    <source>
        <strain evidence="3 4">NPDC049639</strain>
    </source>
</reference>
<protein>
    <submittedName>
        <fullName evidence="3">Oxygenase MpaB family protein</fullName>
        <ecNumber evidence="3">1.-.-.-</ecNumber>
    </submittedName>
</protein>
<evidence type="ECO:0000259" key="2">
    <source>
        <dbReference type="Pfam" id="PF09995"/>
    </source>
</evidence>
<proteinExistence type="predicted"/>
<accession>A0ABW8APZ6</accession>
<dbReference type="EC" id="1.-.-.-" evidence="3"/>
<dbReference type="InterPro" id="IPR018713">
    <property type="entry name" value="MPAB/Lcp_cat_dom"/>
</dbReference>
<feature type="domain" description="ER-bound oxygenase mpaB/mpaB'/Rubber oxygenase catalytic" evidence="2">
    <location>
        <begin position="36"/>
        <end position="255"/>
    </location>
</feature>
<feature type="region of interest" description="Disordered" evidence="1">
    <location>
        <begin position="1"/>
        <end position="24"/>
    </location>
</feature>